<evidence type="ECO:0000256" key="6">
    <source>
        <dbReference type="ARBA" id="ARBA00023136"/>
    </source>
</evidence>
<comment type="subcellular location">
    <subcellularLocation>
        <location evidence="1">Endomembrane system</location>
        <topology evidence="1">Multi-pass membrane protein</topology>
    </subcellularLocation>
</comment>
<keyword evidence="6 7" id="KW-0472">Membrane</keyword>
<keyword evidence="4" id="KW-0560">Oxidoreductase</keyword>
<dbReference type="InterPro" id="IPR006694">
    <property type="entry name" value="Fatty_acid_hydroxylase"/>
</dbReference>
<dbReference type="InterPro" id="IPR051689">
    <property type="entry name" value="Sterol_desaturase/TMEM195"/>
</dbReference>
<name>A0A368C5X2_9GAMM</name>
<feature type="transmembrane region" description="Helical" evidence="7">
    <location>
        <begin position="140"/>
        <end position="166"/>
    </location>
</feature>
<evidence type="ECO:0000256" key="3">
    <source>
        <dbReference type="ARBA" id="ARBA00022989"/>
    </source>
</evidence>
<feature type="transmembrane region" description="Helical" evidence="7">
    <location>
        <begin position="386"/>
        <end position="407"/>
    </location>
</feature>
<comment type="caution">
    <text evidence="9">The sequence shown here is derived from an EMBL/GenBank/DDBJ whole genome shotgun (WGS) entry which is preliminary data.</text>
</comment>
<evidence type="ECO:0000256" key="2">
    <source>
        <dbReference type="ARBA" id="ARBA00022692"/>
    </source>
</evidence>
<dbReference type="Proteomes" id="UP000252915">
    <property type="component" value="Unassembled WGS sequence"/>
</dbReference>
<dbReference type="GO" id="GO:0005506">
    <property type="term" value="F:iron ion binding"/>
    <property type="evidence" value="ECO:0007669"/>
    <property type="project" value="InterPro"/>
</dbReference>
<evidence type="ECO:0000256" key="1">
    <source>
        <dbReference type="ARBA" id="ARBA00004127"/>
    </source>
</evidence>
<evidence type="ECO:0000256" key="7">
    <source>
        <dbReference type="SAM" id="Phobius"/>
    </source>
</evidence>
<dbReference type="GO" id="GO:0050479">
    <property type="term" value="F:glyceryl-ether monooxygenase activity"/>
    <property type="evidence" value="ECO:0007669"/>
    <property type="project" value="TreeGrafter"/>
</dbReference>
<feature type="transmembrane region" description="Helical" evidence="7">
    <location>
        <begin position="360"/>
        <end position="380"/>
    </location>
</feature>
<dbReference type="GO" id="GO:0012505">
    <property type="term" value="C:endomembrane system"/>
    <property type="evidence" value="ECO:0007669"/>
    <property type="project" value="UniProtKB-SubCell"/>
</dbReference>
<dbReference type="AlphaFoldDB" id="A0A368C5X2"/>
<reference evidence="9 10" key="1">
    <citation type="journal article" date="2018" name="Microbiome">
        <title>Fine metagenomic profile of the Mediterranean stratified and mixed water columns revealed by assembly and recruitment.</title>
        <authorList>
            <person name="Haro-Moreno J.M."/>
            <person name="Lopez-Perez M."/>
            <person name="De La Torre J.R."/>
            <person name="Picazo A."/>
            <person name="Camacho A."/>
            <person name="Rodriguez-Valera F."/>
        </authorList>
    </citation>
    <scope>NUCLEOTIDE SEQUENCE [LARGE SCALE GENOMIC DNA]</scope>
    <source>
        <strain evidence="9">MED-G78</strain>
    </source>
</reference>
<keyword evidence="3 7" id="KW-1133">Transmembrane helix</keyword>
<feature type="transmembrane region" description="Helical" evidence="7">
    <location>
        <begin position="7"/>
        <end position="29"/>
    </location>
</feature>
<dbReference type="PANTHER" id="PTHR21624">
    <property type="entry name" value="STEROL DESATURASE-RELATED PROTEIN"/>
    <property type="match status" value="1"/>
</dbReference>
<feature type="transmembrane region" description="Helical" evidence="7">
    <location>
        <begin position="335"/>
        <end position="353"/>
    </location>
</feature>
<dbReference type="GO" id="GO:0008610">
    <property type="term" value="P:lipid biosynthetic process"/>
    <property type="evidence" value="ECO:0007669"/>
    <property type="project" value="InterPro"/>
</dbReference>
<evidence type="ECO:0000256" key="4">
    <source>
        <dbReference type="ARBA" id="ARBA00023002"/>
    </source>
</evidence>
<organism evidence="9 10">
    <name type="scientific">SAR86 cluster bacterium</name>
    <dbReference type="NCBI Taxonomy" id="2030880"/>
    <lineage>
        <taxon>Bacteria</taxon>
        <taxon>Pseudomonadati</taxon>
        <taxon>Pseudomonadota</taxon>
        <taxon>Gammaproteobacteria</taxon>
        <taxon>SAR86 cluster</taxon>
    </lineage>
</organism>
<protein>
    <submittedName>
        <fullName evidence="9">Sterol desaturase family protein</fullName>
    </submittedName>
</protein>
<evidence type="ECO:0000313" key="10">
    <source>
        <dbReference type="Proteomes" id="UP000252915"/>
    </source>
</evidence>
<keyword evidence="2 7" id="KW-0812">Transmembrane</keyword>
<proteinExistence type="predicted"/>
<dbReference type="GO" id="GO:0006643">
    <property type="term" value="P:membrane lipid metabolic process"/>
    <property type="evidence" value="ECO:0007669"/>
    <property type="project" value="TreeGrafter"/>
</dbReference>
<accession>A0A368C5X2</accession>
<gene>
    <name evidence="9" type="ORF">DBW92_01920</name>
</gene>
<dbReference type="GO" id="GO:0016020">
    <property type="term" value="C:membrane"/>
    <property type="evidence" value="ECO:0007669"/>
    <property type="project" value="GOC"/>
</dbReference>
<feature type="transmembrane region" description="Helical" evidence="7">
    <location>
        <begin position="49"/>
        <end position="71"/>
    </location>
</feature>
<dbReference type="PANTHER" id="PTHR21624:SF1">
    <property type="entry name" value="ALKYLGLYCEROL MONOOXYGENASE"/>
    <property type="match status" value="1"/>
</dbReference>
<feature type="transmembrane region" description="Helical" evidence="7">
    <location>
        <begin position="83"/>
        <end position="100"/>
    </location>
</feature>
<feature type="transmembrane region" description="Helical" evidence="7">
    <location>
        <begin position="306"/>
        <end position="329"/>
    </location>
</feature>
<dbReference type="EMBL" id="QOPI01000006">
    <property type="protein sequence ID" value="RCL44988.1"/>
    <property type="molecule type" value="Genomic_DNA"/>
</dbReference>
<feature type="domain" description="Fatty acid hydroxylase" evidence="8">
    <location>
        <begin position="86"/>
        <end position="219"/>
    </location>
</feature>
<sequence>MIITDKSIIITIAVPVFLLLVVIEYLYGLKVGKNNYKLSDTFTSLGLGLMSRFPPLLGIGLQGAAFVYVGSYLNLKLLPLDSPITWVVGFILYDLSYYWMHRMHHEIKVLWATHSVHHHGEEFNLSTALRQTSTGWLWKWVFYIPMIMVGVPGEVFVTVAGINLVYQFWVHTKHIGHLGILEKIFITPMNHGVHHAKNAEYIDANYGGVFIIWDRMFGTYIPQRSDIKPIYGTVKPLNSWNPIWANFQVFYQMIQDTINTKKLSNKLKIWYGPTSWRPDDVLENNPDPDPAKFAEKFSPPLNREQSIFGIFQIFAIVVFAALVTVTVASQTYQETAIFGLIFVLTVLIISLILQNKENSFNIQLFFSIALILFIFSDSVVNSSLMASQFLIGYGFINTLYIAIGIPIQRYSLKESIN</sequence>
<evidence type="ECO:0000259" key="8">
    <source>
        <dbReference type="Pfam" id="PF04116"/>
    </source>
</evidence>
<evidence type="ECO:0000256" key="5">
    <source>
        <dbReference type="ARBA" id="ARBA00023098"/>
    </source>
</evidence>
<evidence type="ECO:0000313" key="9">
    <source>
        <dbReference type="EMBL" id="RCL44988.1"/>
    </source>
</evidence>
<dbReference type="Pfam" id="PF04116">
    <property type="entry name" value="FA_hydroxylase"/>
    <property type="match status" value="1"/>
</dbReference>
<keyword evidence="5" id="KW-0443">Lipid metabolism</keyword>